<feature type="region of interest" description="Disordered" evidence="1">
    <location>
        <begin position="1"/>
        <end position="31"/>
    </location>
</feature>
<name>A0A1M5J2W3_SALEC</name>
<evidence type="ECO:0000313" key="2">
    <source>
        <dbReference type="EMBL" id="SHG34861.1"/>
    </source>
</evidence>
<dbReference type="AlphaFoldDB" id="A0A1M5J2W3"/>
<organism evidence="2 3">
    <name type="scientific">Salegentibacter echinorum</name>
    <dbReference type="NCBI Taxonomy" id="1073325"/>
    <lineage>
        <taxon>Bacteria</taxon>
        <taxon>Pseudomonadati</taxon>
        <taxon>Bacteroidota</taxon>
        <taxon>Flavobacteriia</taxon>
        <taxon>Flavobacteriales</taxon>
        <taxon>Flavobacteriaceae</taxon>
        <taxon>Salegentibacter</taxon>
    </lineage>
</organism>
<feature type="compositionally biased region" description="Basic residues" evidence="1">
    <location>
        <begin position="11"/>
        <end position="20"/>
    </location>
</feature>
<evidence type="ECO:0000256" key="1">
    <source>
        <dbReference type="SAM" id="MobiDB-lite"/>
    </source>
</evidence>
<evidence type="ECO:0000313" key="3">
    <source>
        <dbReference type="Proteomes" id="UP000183945"/>
    </source>
</evidence>
<keyword evidence="3" id="KW-1185">Reference proteome</keyword>
<dbReference type="Proteomes" id="UP000183945">
    <property type="component" value="Unassembled WGS sequence"/>
</dbReference>
<reference evidence="3" key="1">
    <citation type="submission" date="2016-11" db="EMBL/GenBank/DDBJ databases">
        <authorList>
            <person name="Varghese N."/>
            <person name="Submissions S."/>
        </authorList>
    </citation>
    <scope>NUCLEOTIDE SEQUENCE [LARGE SCALE GENOMIC DNA]</scope>
    <source>
        <strain evidence="3">DSM 24579</strain>
    </source>
</reference>
<proteinExistence type="predicted"/>
<accession>A0A1M5J2W3</accession>
<dbReference type="EMBL" id="FQVT01000009">
    <property type="protein sequence ID" value="SHG34861.1"/>
    <property type="molecule type" value="Genomic_DNA"/>
</dbReference>
<dbReference type="RefSeq" id="WP_072880441.1">
    <property type="nucleotide sequence ID" value="NZ_FQVT01000009.1"/>
</dbReference>
<gene>
    <name evidence="2" type="ORF">SAMN05444483_10991</name>
</gene>
<dbReference type="STRING" id="1073325.SAMN05444483_10991"/>
<protein>
    <submittedName>
        <fullName evidence="2">Uncharacterized protein</fullName>
    </submittedName>
</protein>
<sequence length="111" mass="12910">MAFTKETAAKAGRKSSRKGKPNNMSKESREKISLIVQRNFPKLKRELKSLSGKDYCDVMLKLMEYHVPKLNKTEIVEEDPKDKVPSREERDEYIRKIQAKMIDDTNGKYSS</sequence>